<dbReference type="PANTHER" id="PTHR33398:SF1">
    <property type="entry name" value="SMALL RIBOSOMAL SUBUNIT PROTEIN BS20C"/>
    <property type="match status" value="1"/>
</dbReference>
<keyword evidence="4 7" id="KW-0689">Ribosomal protein</keyword>
<dbReference type="GO" id="GO:0015935">
    <property type="term" value="C:small ribosomal subunit"/>
    <property type="evidence" value="ECO:0007669"/>
    <property type="project" value="TreeGrafter"/>
</dbReference>
<evidence type="ECO:0000256" key="1">
    <source>
        <dbReference type="ARBA" id="ARBA00007634"/>
    </source>
</evidence>
<dbReference type="SUPFAM" id="SSF46992">
    <property type="entry name" value="Ribosomal protein S20"/>
    <property type="match status" value="1"/>
</dbReference>
<feature type="compositionally biased region" description="Basic residues" evidence="8">
    <location>
        <begin position="1"/>
        <end position="19"/>
    </location>
</feature>
<comment type="function">
    <text evidence="7">Binds directly to 16S ribosomal RNA.</text>
</comment>
<feature type="region of interest" description="Disordered" evidence="8">
    <location>
        <begin position="1"/>
        <end position="22"/>
    </location>
</feature>
<evidence type="ECO:0000256" key="3">
    <source>
        <dbReference type="ARBA" id="ARBA00022884"/>
    </source>
</evidence>
<dbReference type="Gene3D" id="1.20.58.110">
    <property type="entry name" value="Ribosomal protein S20"/>
    <property type="match status" value="1"/>
</dbReference>
<evidence type="ECO:0000256" key="2">
    <source>
        <dbReference type="ARBA" id="ARBA00022730"/>
    </source>
</evidence>
<evidence type="ECO:0000313" key="9">
    <source>
        <dbReference type="EMBL" id="OHA65873.1"/>
    </source>
</evidence>
<dbReference type="InterPro" id="IPR036510">
    <property type="entry name" value="Ribosomal_bS20_sf"/>
</dbReference>
<accession>A0A1G2QZC7</accession>
<dbReference type="HAMAP" id="MF_00500">
    <property type="entry name" value="Ribosomal_bS20"/>
    <property type="match status" value="1"/>
</dbReference>
<comment type="caution">
    <text evidence="9">The sequence shown here is derived from an EMBL/GenBank/DDBJ whole genome shotgun (WGS) entry which is preliminary data.</text>
</comment>
<evidence type="ECO:0000256" key="4">
    <source>
        <dbReference type="ARBA" id="ARBA00022980"/>
    </source>
</evidence>
<dbReference type="Pfam" id="PF01649">
    <property type="entry name" value="Ribosomal_S20p"/>
    <property type="match status" value="1"/>
</dbReference>
<dbReference type="Proteomes" id="UP000178092">
    <property type="component" value="Unassembled WGS sequence"/>
</dbReference>
<reference evidence="9 10" key="1">
    <citation type="journal article" date="2016" name="Nat. Commun.">
        <title>Thousands of microbial genomes shed light on interconnected biogeochemical processes in an aquifer system.</title>
        <authorList>
            <person name="Anantharaman K."/>
            <person name="Brown C.T."/>
            <person name="Hug L.A."/>
            <person name="Sharon I."/>
            <person name="Castelle C.J."/>
            <person name="Probst A.J."/>
            <person name="Thomas B.C."/>
            <person name="Singh A."/>
            <person name="Wilkins M.J."/>
            <person name="Karaoz U."/>
            <person name="Brodie E.L."/>
            <person name="Williams K.H."/>
            <person name="Hubbard S.S."/>
            <person name="Banfield J.F."/>
        </authorList>
    </citation>
    <scope>NUCLEOTIDE SEQUENCE [LARGE SCALE GENOMIC DNA]</scope>
</reference>
<name>A0A1G2QZC7_9BACT</name>
<evidence type="ECO:0000256" key="6">
    <source>
        <dbReference type="ARBA" id="ARBA00035136"/>
    </source>
</evidence>
<evidence type="ECO:0000256" key="7">
    <source>
        <dbReference type="HAMAP-Rule" id="MF_00500"/>
    </source>
</evidence>
<dbReference type="AlphaFoldDB" id="A0A1G2QZC7"/>
<proteinExistence type="inferred from homology"/>
<dbReference type="InterPro" id="IPR002583">
    <property type="entry name" value="Ribosomal_bS20"/>
</dbReference>
<sequence length="88" mass="9844">MPITKSAKKALRQSARHRSLNNFRKNALKGVLKQVQRLVAQDKHEEAQKLLPDAYQAIDKAAKAGIIKQNNASRKKSGLTRLIAKITK</sequence>
<keyword evidence="2 7" id="KW-0699">rRNA-binding</keyword>
<dbReference type="GO" id="GO:0070181">
    <property type="term" value="F:small ribosomal subunit rRNA binding"/>
    <property type="evidence" value="ECO:0007669"/>
    <property type="project" value="TreeGrafter"/>
</dbReference>
<evidence type="ECO:0000313" key="10">
    <source>
        <dbReference type="Proteomes" id="UP000178092"/>
    </source>
</evidence>
<dbReference type="EMBL" id="MHTV01000040">
    <property type="protein sequence ID" value="OHA65873.1"/>
    <property type="molecule type" value="Genomic_DNA"/>
</dbReference>
<protein>
    <recommendedName>
        <fullName evidence="6 7">Small ribosomal subunit protein bS20</fullName>
    </recommendedName>
</protein>
<gene>
    <name evidence="7" type="primary">rpsT</name>
    <name evidence="9" type="ORF">A3C04_00035</name>
</gene>
<keyword evidence="3 7" id="KW-0694">RNA-binding</keyword>
<dbReference type="GO" id="GO:0003735">
    <property type="term" value="F:structural constituent of ribosome"/>
    <property type="evidence" value="ECO:0007669"/>
    <property type="project" value="InterPro"/>
</dbReference>
<comment type="similarity">
    <text evidence="1 7">Belongs to the bacterial ribosomal protein bS20 family.</text>
</comment>
<dbReference type="GO" id="GO:0006412">
    <property type="term" value="P:translation"/>
    <property type="evidence" value="ECO:0007669"/>
    <property type="project" value="UniProtKB-UniRule"/>
</dbReference>
<dbReference type="NCBIfam" id="TIGR00029">
    <property type="entry name" value="S20"/>
    <property type="match status" value="1"/>
</dbReference>
<keyword evidence="5 7" id="KW-0687">Ribonucleoprotein</keyword>
<evidence type="ECO:0000256" key="8">
    <source>
        <dbReference type="SAM" id="MobiDB-lite"/>
    </source>
</evidence>
<evidence type="ECO:0000256" key="5">
    <source>
        <dbReference type="ARBA" id="ARBA00023274"/>
    </source>
</evidence>
<dbReference type="PANTHER" id="PTHR33398">
    <property type="entry name" value="30S RIBOSOMAL PROTEIN S20"/>
    <property type="match status" value="1"/>
</dbReference>
<organism evidence="9 10">
    <name type="scientific">Candidatus Wildermuthbacteria bacterium RIFCSPHIGHO2_02_FULL_45_25</name>
    <dbReference type="NCBI Taxonomy" id="1802450"/>
    <lineage>
        <taxon>Bacteria</taxon>
        <taxon>Candidatus Wildermuthiibacteriota</taxon>
    </lineage>
</organism>